<dbReference type="GeneID" id="31360284"/>
<dbReference type="EMBL" id="ADBJ01000020">
    <property type="protein sequence ID" value="EFA82372.1"/>
    <property type="molecule type" value="Genomic_DNA"/>
</dbReference>
<dbReference type="AlphaFoldDB" id="D3B8K4"/>
<dbReference type="InParanoid" id="D3B8K4"/>
<gene>
    <name evidence="1" type="ORF">PPL_04797</name>
</gene>
<dbReference type="Proteomes" id="UP000001396">
    <property type="component" value="Unassembled WGS sequence"/>
</dbReference>
<accession>D3B8K4</accession>
<evidence type="ECO:0000313" key="1">
    <source>
        <dbReference type="EMBL" id="EFA82372.1"/>
    </source>
</evidence>
<name>D3B8K4_HETP5</name>
<evidence type="ECO:0000313" key="2">
    <source>
        <dbReference type="Proteomes" id="UP000001396"/>
    </source>
</evidence>
<reference evidence="1 2" key="1">
    <citation type="journal article" date="2011" name="Genome Res.">
        <title>Phylogeny-wide analysis of social amoeba genomes highlights ancient origins for complex intercellular communication.</title>
        <authorList>
            <person name="Heidel A.J."/>
            <person name="Lawal H.M."/>
            <person name="Felder M."/>
            <person name="Schilde C."/>
            <person name="Helps N.R."/>
            <person name="Tunggal B."/>
            <person name="Rivero F."/>
            <person name="John U."/>
            <person name="Schleicher M."/>
            <person name="Eichinger L."/>
            <person name="Platzer M."/>
            <person name="Noegel A.A."/>
            <person name="Schaap P."/>
            <person name="Gloeckner G."/>
        </authorList>
    </citation>
    <scope>NUCLEOTIDE SEQUENCE [LARGE SCALE GENOMIC DNA]</scope>
    <source>
        <strain evidence="2">ATCC 26659 / Pp 5 / PN500</strain>
    </source>
</reference>
<dbReference type="OMA" id="YELCSPV"/>
<sequence>MITKLGQGLTQANYAQAFAFHYFQYTAPIYIVDSSVVTINRITVFNPDGEVYHPTVDPLATGRITNLPIPTTCLPDPGLDGHMIVYDKSQTRFLEFSRFKWINSTFASATRHDNFLWNALGTSLPFNSGGYPWWMKGVRGSGAPFIAGLIRYDELITRGELNHALAIAGPTNRQKKTNKPYTYEACSPVAARNDGALIADDGLLEGQRIRLNPNYDISNFGPKAKLVAQALKTYGGYIVDNSPDFGLFLERTPGSTSSNSPWLSYWANDLISITQIPLNQLQVLNCSNIATK</sequence>
<comment type="caution">
    <text evidence="1">The sequence shown here is derived from an EMBL/GenBank/DDBJ whole genome shotgun (WGS) entry which is preliminary data.</text>
</comment>
<dbReference type="RefSeq" id="XP_020434489.1">
    <property type="nucleotide sequence ID" value="XM_020575694.1"/>
</dbReference>
<protein>
    <submittedName>
        <fullName evidence="1">Uncharacterized protein</fullName>
    </submittedName>
</protein>
<proteinExistence type="predicted"/>
<organism evidence="1 2">
    <name type="scientific">Heterostelium pallidum (strain ATCC 26659 / Pp 5 / PN500)</name>
    <name type="common">Cellular slime mold</name>
    <name type="synonym">Polysphondylium pallidum</name>
    <dbReference type="NCBI Taxonomy" id="670386"/>
    <lineage>
        <taxon>Eukaryota</taxon>
        <taxon>Amoebozoa</taxon>
        <taxon>Evosea</taxon>
        <taxon>Eumycetozoa</taxon>
        <taxon>Dictyostelia</taxon>
        <taxon>Acytosteliales</taxon>
        <taxon>Acytosteliaceae</taxon>
        <taxon>Heterostelium</taxon>
    </lineage>
</organism>
<keyword evidence="2" id="KW-1185">Reference proteome</keyword>